<evidence type="ECO:0000313" key="2">
    <source>
        <dbReference type="EMBL" id="EGZ21507.1"/>
    </source>
</evidence>
<proteinExistence type="predicted"/>
<dbReference type="InParanoid" id="G4Z3E4"/>
<sequence length="425" mass="47921">MKSTMAIRHDAPIHRRKCESLHKQRKNSKNRRQQEAPKPKQVPAKRRMNETLKRHSPHVVEHTSPSPSPSSRQGTKSSGHGQPLPCDLGSGSRLSKRPSSGEYMPRKRRSQYPDTPKVNEEELIENVAPTHTYVVNKTFLEVCPASDACLWSKRLLFCSTHMDQMSTQFEFTHKIYRCSLGVTQPSRSKGHRSRKSAFCKCNARLTAIVVPIAANQYGIVVRKQNHTHSHATIAALATTPTKPLHDKPKLTLRATEIRLLYRQDDAMLDPDCSPKVPPSPDSPVPDELSSDEKYSHAKTRLEPLLQGLSNLPSANYYQELSSLETTLKMEIIRRKTRSDSTDGESLGEKMEGPVAGDPADSHVTQSPPTKLKEILQSRLKKEDVRLDDFDQWARHTSSVKDVAALMEKYPMQLKEQDITALTIEC</sequence>
<feature type="compositionally biased region" description="Basic and acidic residues" evidence="1">
    <location>
        <begin position="335"/>
        <end position="351"/>
    </location>
</feature>
<name>G4Z3E4_PHYSP</name>
<gene>
    <name evidence="2" type="ORF">PHYSODRAFT_299215</name>
</gene>
<feature type="region of interest" description="Disordered" evidence="1">
    <location>
        <begin position="268"/>
        <end position="295"/>
    </location>
</feature>
<feature type="compositionally biased region" description="Polar residues" evidence="1">
    <location>
        <begin position="63"/>
        <end position="80"/>
    </location>
</feature>
<feature type="region of interest" description="Disordered" evidence="1">
    <location>
        <begin position="335"/>
        <end position="368"/>
    </location>
</feature>
<evidence type="ECO:0000256" key="1">
    <source>
        <dbReference type="SAM" id="MobiDB-lite"/>
    </source>
</evidence>
<feature type="region of interest" description="Disordered" evidence="1">
    <location>
        <begin position="1"/>
        <end position="119"/>
    </location>
</feature>
<dbReference type="AlphaFoldDB" id="G4Z3E4"/>
<organism evidence="2 3">
    <name type="scientific">Phytophthora sojae (strain P6497)</name>
    <name type="common">Soybean stem and root rot agent</name>
    <name type="synonym">Phytophthora megasperma f. sp. glycines</name>
    <dbReference type="NCBI Taxonomy" id="1094619"/>
    <lineage>
        <taxon>Eukaryota</taxon>
        <taxon>Sar</taxon>
        <taxon>Stramenopiles</taxon>
        <taxon>Oomycota</taxon>
        <taxon>Peronosporomycetes</taxon>
        <taxon>Peronosporales</taxon>
        <taxon>Peronosporaceae</taxon>
        <taxon>Phytophthora</taxon>
    </lineage>
</organism>
<dbReference type="GeneID" id="20641709"/>
<feature type="compositionally biased region" description="Basic and acidic residues" evidence="1">
    <location>
        <begin position="7"/>
        <end position="22"/>
    </location>
</feature>
<dbReference type="RefSeq" id="XP_009524224.1">
    <property type="nucleotide sequence ID" value="XM_009525929.1"/>
</dbReference>
<dbReference type="KEGG" id="psoj:PHYSODRAFT_299215"/>
<feature type="compositionally biased region" description="Basic and acidic residues" evidence="1">
    <location>
        <begin position="47"/>
        <end position="61"/>
    </location>
</feature>
<dbReference type="Proteomes" id="UP000002640">
    <property type="component" value="Unassembled WGS sequence"/>
</dbReference>
<accession>G4Z3E4</accession>
<reference evidence="2 3" key="1">
    <citation type="journal article" date="2006" name="Science">
        <title>Phytophthora genome sequences uncover evolutionary origins and mechanisms of pathogenesis.</title>
        <authorList>
            <person name="Tyler B.M."/>
            <person name="Tripathy S."/>
            <person name="Zhang X."/>
            <person name="Dehal P."/>
            <person name="Jiang R.H."/>
            <person name="Aerts A."/>
            <person name="Arredondo F.D."/>
            <person name="Baxter L."/>
            <person name="Bensasson D."/>
            <person name="Beynon J.L."/>
            <person name="Chapman J."/>
            <person name="Damasceno C.M."/>
            <person name="Dorrance A.E."/>
            <person name="Dou D."/>
            <person name="Dickerman A.W."/>
            <person name="Dubchak I.L."/>
            <person name="Garbelotto M."/>
            <person name="Gijzen M."/>
            <person name="Gordon S.G."/>
            <person name="Govers F."/>
            <person name="Grunwald N.J."/>
            <person name="Huang W."/>
            <person name="Ivors K.L."/>
            <person name="Jones R.W."/>
            <person name="Kamoun S."/>
            <person name="Krampis K."/>
            <person name="Lamour K.H."/>
            <person name="Lee M.K."/>
            <person name="McDonald W.H."/>
            <person name="Medina M."/>
            <person name="Meijer H.J."/>
            <person name="Nordberg E.K."/>
            <person name="Maclean D.J."/>
            <person name="Ospina-Giraldo M.D."/>
            <person name="Morris P.F."/>
            <person name="Phuntumart V."/>
            <person name="Putnam N.H."/>
            <person name="Rash S."/>
            <person name="Rose J.K."/>
            <person name="Sakihama Y."/>
            <person name="Salamov A.A."/>
            <person name="Savidor A."/>
            <person name="Scheuring C.F."/>
            <person name="Smith B.M."/>
            <person name="Sobral B.W."/>
            <person name="Terry A."/>
            <person name="Torto-Alalibo T.A."/>
            <person name="Win J."/>
            <person name="Xu Z."/>
            <person name="Zhang H."/>
            <person name="Grigoriev I.V."/>
            <person name="Rokhsar D.S."/>
            <person name="Boore J.L."/>
        </authorList>
    </citation>
    <scope>NUCLEOTIDE SEQUENCE [LARGE SCALE GENOMIC DNA]</scope>
    <source>
        <strain evidence="2 3">P6497</strain>
    </source>
</reference>
<keyword evidence="3" id="KW-1185">Reference proteome</keyword>
<dbReference type="SMR" id="G4Z3E4"/>
<protein>
    <submittedName>
        <fullName evidence="2">Uncharacterized protein</fullName>
    </submittedName>
</protein>
<evidence type="ECO:0000313" key="3">
    <source>
        <dbReference type="Proteomes" id="UP000002640"/>
    </source>
</evidence>
<dbReference type="EMBL" id="JH159153">
    <property type="protein sequence ID" value="EGZ21507.1"/>
    <property type="molecule type" value="Genomic_DNA"/>
</dbReference>